<dbReference type="STRING" id="153721.MYP_4011"/>
<dbReference type="EMBL" id="BBLT01000009">
    <property type="protein sequence ID" value="GAL86781.1"/>
    <property type="molecule type" value="Genomic_DNA"/>
</dbReference>
<reference evidence="2 3" key="1">
    <citation type="submission" date="2014-09" db="EMBL/GenBank/DDBJ databases">
        <title>Sporocytophaga myxococcoides PG-01 genome sequencing.</title>
        <authorList>
            <person name="Liu L."/>
            <person name="Gao P.J."/>
            <person name="Chen G.J."/>
            <person name="Wang L.S."/>
        </authorList>
    </citation>
    <scope>NUCLEOTIDE SEQUENCE [LARGE SCALE GENOMIC DNA]</scope>
    <source>
        <strain evidence="2 3">PG-01</strain>
    </source>
</reference>
<dbReference type="GO" id="GO:0008289">
    <property type="term" value="F:lipid binding"/>
    <property type="evidence" value="ECO:0007669"/>
    <property type="project" value="InterPro"/>
</dbReference>
<dbReference type="PANTHER" id="PTHR19308">
    <property type="entry name" value="PHOSPHATIDYLCHOLINE TRANSFER PROTEIN"/>
    <property type="match status" value="1"/>
</dbReference>
<dbReference type="PROSITE" id="PS50848">
    <property type="entry name" value="START"/>
    <property type="match status" value="1"/>
</dbReference>
<dbReference type="Pfam" id="PF01852">
    <property type="entry name" value="START"/>
    <property type="match status" value="1"/>
</dbReference>
<dbReference type="InterPro" id="IPR002913">
    <property type="entry name" value="START_lipid-bd_dom"/>
</dbReference>
<dbReference type="PIRSF" id="PIRSF039033">
    <property type="entry name" value="START_dom"/>
    <property type="match status" value="1"/>
</dbReference>
<dbReference type="InterPro" id="IPR051213">
    <property type="entry name" value="START_lipid_transfer"/>
</dbReference>
<organism evidence="2 3">
    <name type="scientific">Sporocytophaga myxococcoides</name>
    <dbReference type="NCBI Taxonomy" id="153721"/>
    <lineage>
        <taxon>Bacteria</taxon>
        <taxon>Pseudomonadati</taxon>
        <taxon>Bacteroidota</taxon>
        <taxon>Cytophagia</taxon>
        <taxon>Cytophagales</taxon>
        <taxon>Cytophagaceae</taxon>
        <taxon>Sporocytophaga</taxon>
    </lineage>
</organism>
<protein>
    <recommendedName>
        <fullName evidence="1">START domain-containing protein</fullName>
    </recommendedName>
</protein>
<dbReference type="InterPro" id="IPR028347">
    <property type="entry name" value="START_dom_prot"/>
</dbReference>
<evidence type="ECO:0000259" key="1">
    <source>
        <dbReference type="PROSITE" id="PS50848"/>
    </source>
</evidence>
<feature type="domain" description="START" evidence="1">
    <location>
        <begin position="32"/>
        <end position="210"/>
    </location>
</feature>
<dbReference type="Gene3D" id="3.30.530.20">
    <property type="match status" value="1"/>
</dbReference>
<gene>
    <name evidence="2" type="ORF">MYP_4011</name>
</gene>
<sequence>MNRKTKLNVIKLTFSLLFLNILLAFTSVGGDWELKKEQEGIKIYTGDKDAGIKKIKIETSINYSAAKVLEILKDKEKYTNWVYKCSEAKLLKKVNENEYYHYQMTSAPWPIQDRDMIVHLKIAENPNGEYILTGKGIPDYLPERSGRVRIKHYQTLWKITPITDNSCQVIYEMRVDPSGAIPAWLYNLGSTEGPLITAQNLKKEVEKRFH</sequence>
<keyword evidence="3" id="KW-1185">Reference proteome</keyword>
<evidence type="ECO:0000313" key="2">
    <source>
        <dbReference type="EMBL" id="GAL86781.1"/>
    </source>
</evidence>
<dbReference type="Proteomes" id="UP000030185">
    <property type="component" value="Unassembled WGS sequence"/>
</dbReference>
<dbReference type="SUPFAM" id="SSF55961">
    <property type="entry name" value="Bet v1-like"/>
    <property type="match status" value="1"/>
</dbReference>
<dbReference type="AlphaFoldDB" id="A0A098LIH7"/>
<accession>A0A098LIH7</accession>
<proteinExistence type="predicted"/>
<dbReference type="eggNOG" id="COG2867">
    <property type="taxonomic scope" value="Bacteria"/>
</dbReference>
<dbReference type="GO" id="GO:0005737">
    <property type="term" value="C:cytoplasm"/>
    <property type="evidence" value="ECO:0007669"/>
    <property type="project" value="UniProtKB-ARBA"/>
</dbReference>
<name>A0A098LIH7_9BACT</name>
<comment type="caution">
    <text evidence="2">The sequence shown here is derived from an EMBL/GenBank/DDBJ whole genome shotgun (WGS) entry which is preliminary data.</text>
</comment>
<dbReference type="PANTHER" id="PTHR19308:SF14">
    <property type="entry name" value="START DOMAIN-CONTAINING PROTEIN"/>
    <property type="match status" value="1"/>
</dbReference>
<dbReference type="InterPro" id="IPR023393">
    <property type="entry name" value="START-like_dom_sf"/>
</dbReference>
<evidence type="ECO:0000313" key="3">
    <source>
        <dbReference type="Proteomes" id="UP000030185"/>
    </source>
</evidence>
<dbReference type="CDD" id="cd08876">
    <property type="entry name" value="START_1"/>
    <property type="match status" value="1"/>
</dbReference>